<keyword evidence="3" id="KW-1185">Reference proteome</keyword>
<organism evidence="2 3">
    <name type="scientific">Stackebrandtia endophytica</name>
    <dbReference type="NCBI Taxonomy" id="1496996"/>
    <lineage>
        <taxon>Bacteria</taxon>
        <taxon>Bacillati</taxon>
        <taxon>Actinomycetota</taxon>
        <taxon>Actinomycetes</taxon>
        <taxon>Glycomycetales</taxon>
        <taxon>Glycomycetaceae</taxon>
        <taxon>Stackebrandtia</taxon>
    </lineage>
</organism>
<feature type="region of interest" description="Disordered" evidence="1">
    <location>
        <begin position="71"/>
        <end position="97"/>
    </location>
</feature>
<sequence>MSQQNHEVASPDGQIRATVIGGTLKGLTLAPGAYRGYGDAELGNQLVQVARLVWVARERSRKQAMRAVVGDPRAEVAERTPKSSAERRLRERRDSERVEVSSRHMKIGIIGGTKWAIHIEPGTVKKLSEEAFLTELVQLVKQAMGAWRSTMSRLRRECFGPSEILRTLKFSR</sequence>
<protein>
    <submittedName>
        <fullName evidence="2">Uncharacterized protein</fullName>
    </submittedName>
</protein>
<comment type="caution">
    <text evidence="2">The sequence shown here is derived from an EMBL/GenBank/DDBJ whole genome shotgun (WGS) entry which is preliminary data.</text>
</comment>
<name>A0A543AZW4_9ACTN</name>
<dbReference type="RefSeq" id="WP_142042115.1">
    <property type="nucleotide sequence ID" value="NZ_JBHTGS010000001.1"/>
</dbReference>
<dbReference type="Proteomes" id="UP000317043">
    <property type="component" value="Unassembled WGS sequence"/>
</dbReference>
<dbReference type="AlphaFoldDB" id="A0A543AZW4"/>
<gene>
    <name evidence="2" type="ORF">FB566_3709</name>
</gene>
<proteinExistence type="predicted"/>
<feature type="compositionally biased region" description="Basic and acidic residues" evidence="1">
    <location>
        <begin position="72"/>
        <end position="97"/>
    </location>
</feature>
<dbReference type="OrthoDB" id="9874396at2"/>
<accession>A0A543AZW4</accession>
<evidence type="ECO:0000313" key="2">
    <source>
        <dbReference type="EMBL" id="TQL78132.1"/>
    </source>
</evidence>
<evidence type="ECO:0000256" key="1">
    <source>
        <dbReference type="SAM" id="MobiDB-lite"/>
    </source>
</evidence>
<dbReference type="InParanoid" id="A0A543AZW4"/>
<evidence type="ECO:0000313" key="3">
    <source>
        <dbReference type="Proteomes" id="UP000317043"/>
    </source>
</evidence>
<dbReference type="EMBL" id="VFOW01000001">
    <property type="protein sequence ID" value="TQL78132.1"/>
    <property type="molecule type" value="Genomic_DNA"/>
</dbReference>
<reference evidence="2 3" key="1">
    <citation type="submission" date="2019-06" db="EMBL/GenBank/DDBJ databases">
        <title>Sequencing the genomes of 1000 actinobacteria strains.</title>
        <authorList>
            <person name="Klenk H.-P."/>
        </authorList>
    </citation>
    <scope>NUCLEOTIDE SEQUENCE [LARGE SCALE GENOMIC DNA]</scope>
    <source>
        <strain evidence="2 3">DSM 45928</strain>
    </source>
</reference>